<dbReference type="RefSeq" id="WP_065820587.1">
    <property type="nucleotide sequence ID" value="NZ_CP014673.1"/>
</dbReference>
<gene>
    <name evidence="1" type="ORF">CSTERLE_03140</name>
</gene>
<dbReference type="Proteomes" id="UP000092931">
    <property type="component" value="Chromosome"/>
</dbReference>
<evidence type="ECO:0000313" key="1">
    <source>
        <dbReference type="EMBL" id="ANX00656.1"/>
    </source>
</evidence>
<organism evidence="1 2">
    <name type="scientific">Thermoclostridium stercorarium subsp. leptospartum DSM 9219</name>
    <dbReference type="NCBI Taxonomy" id="1346611"/>
    <lineage>
        <taxon>Bacteria</taxon>
        <taxon>Bacillati</taxon>
        <taxon>Bacillota</taxon>
        <taxon>Clostridia</taxon>
        <taxon>Eubacteriales</taxon>
        <taxon>Oscillospiraceae</taxon>
        <taxon>Thermoclostridium</taxon>
    </lineage>
</organism>
<name>A0A1B1YIR4_THEST</name>
<accession>A0A1B1YIR4</accession>
<protein>
    <submittedName>
        <fullName evidence="1">Uncharacterized protein</fullName>
    </submittedName>
</protein>
<proteinExistence type="predicted"/>
<reference evidence="1 2" key="1">
    <citation type="submission" date="2016-02" db="EMBL/GenBank/DDBJ databases">
        <title>Comparison of Clostridium stercorarium subspecies using comparative genomics and transcriptomics.</title>
        <authorList>
            <person name="Schellenberg J."/>
            <person name="Thallinger G."/>
            <person name="Levin D.B."/>
            <person name="Zhang X."/>
            <person name="Alvare G."/>
            <person name="Fristensky B."/>
            <person name="Sparling R."/>
        </authorList>
    </citation>
    <scope>NUCLEOTIDE SEQUENCE [LARGE SCALE GENOMIC DNA]</scope>
    <source>
        <strain evidence="1 2">DSM 9219</strain>
    </source>
</reference>
<sequence>MSAKQENGAYLWGYVDNKGNFVIGPKYAYASEWNGNYGIVSKPEDPLSYFVINREEEHVAKNNDYYRGFFMDMGDTYYILQATCYASGTAGSVCLTGKYLQC</sequence>
<dbReference type="AlphaFoldDB" id="A0A1B1YIR4"/>
<dbReference type="Pfam" id="PF14903">
    <property type="entry name" value="WG_beta_rep"/>
    <property type="match status" value="1"/>
</dbReference>
<dbReference type="EMBL" id="CP014673">
    <property type="protein sequence ID" value="ANX00656.1"/>
    <property type="molecule type" value="Genomic_DNA"/>
</dbReference>
<dbReference type="InterPro" id="IPR032774">
    <property type="entry name" value="WG_beta_rep"/>
</dbReference>
<evidence type="ECO:0000313" key="2">
    <source>
        <dbReference type="Proteomes" id="UP000092931"/>
    </source>
</evidence>